<feature type="domain" description="RNase H type-1" evidence="2">
    <location>
        <begin position="20"/>
        <end position="160"/>
    </location>
</feature>
<evidence type="ECO:0000259" key="2">
    <source>
        <dbReference type="PROSITE" id="PS50879"/>
    </source>
</evidence>
<dbReference type="Proteomes" id="UP001295794">
    <property type="component" value="Unassembled WGS sequence"/>
</dbReference>
<feature type="non-terminal residue" evidence="3">
    <location>
        <position position="1"/>
    </location>
</feature>
<feature type="region of interest" description="Disordered" evidence="1">
    <location>
        <begin position="332"/>
        <end position="365"/>
    </location>
</feature>
<dbReference type="PROSITE" id="PS50879">
    <property type="entry name" value="RNASE_H_1"/>
    <property type="match status" value="1"/>
</dbReference>
<organism evidence="3 4">
    <name type="scientific">Mycena citricolor</name>
    <dbReference type="NCBI Taxonomy" id="2018698"/>
    <lineage>
        <taxon>Eukaryota</taxon>
        <taxon>Fungi</taxon>
        <taxon>Dikarya</taxon>
        <taxon>Basidiomycota</taxon>
        <taxon>Agaricomycotina</taxon>
        <taxon>Agaricomycetes</taxon>
        <taxon>Agaricomycetidae</taxon>
        <taxon>Agaricales</taxon>
        <taxon>Marasmiineae</taxon>
        <taxon>Mycenaceae</taxon>
        <taxon>Mycena</taxon>
    </lineage>
</organism>
<dbReference type="SUPFAM" id="SSF53098">
    <property type="entry name" value="Ribonuclease H-like"/>
    <property type="match status" value="1"/>
</dbReference>
<dbReference type="GO" id="GO:0003676">
    <property type="term" value="F:nucleic acid binding"/>
    <property type="evidence" value="ECO:0007669"/>
    <property type="project" value="InterPro"/>
</dbReference>
<protein>
    <recommendedName>
        <fullName evidence="2">RNase H type-1 domain-containing protein</fullName>
    </recommendedName>
</protein>
<dbReference type="GO" id="GO:0004523">
    <property type="term" value="F:RNA-DNA hybrid ribonuclease activity"/>
    <property type="evidence" value="ECO:0007669"/>
    <property type="project" value="InterPro"/>
</dbReference>
<dbReference type="Gene3D" id="3.30.420.10">
    <property type="entry name" value="Ribonuclease H-like superfamily/Ribonuclease H"/>
    <property type="match status" value="1"/>
</dbReference>
<keyword evidence="4" id="KW-1185">Reference proteome</keyword>
<dbReference type="Pfam" id="PF13966">
    <property type="entry name" value="zf-RVT"/>
    <property type="match status" value="1"/>
</dbReference>
<reference evidence="3" key="1">
    <citation type="submission" date="2023-11" db="EMBL/GenBank/DDBJ databases">
        <authorList>
            <person name="De Vega J J."/>
            <person name="De Vega J J."/>
        </authorList>
    </citation>
    <scope>NUCLEOTIDE SEQUENCE</scope>
</reference>
<evidence type="ECO:0000256" key="1">
    <source>
        <dbReference type="SAM" id="MobiDB-lite"/>
    </source>
</evidence>
<dbReference type="CDD" id="cd09276">
    <property type="entry name" value="Rnase_HI_RT_non_LTR"/>
    <property type="match status" value="1"/>
</dbReference>
<dbReference type="AlphaFoldDB" id="A0AAD2JUA4"/>
<evidence type="ECO:0000313" key="3">
    <source>
        <dbReference type="EMBL" id="CAK5262299.1"/>
    </source>
</evidence>
<gene>
    <name evidence="3" type="ORF">MYCIT1_LOCUS894</name>
</gene>
<accession>A0AAD2JUA4</accession>
<dbReference type="InterPro" id="IPR026960">
    <property type="entry name" value="RVT-Znf"/>
</dbReference>
<comment type="caution">
    <text evidence="3">The sequence shown here is derived from an EMBL/GenBank/DDBJ whole genome shotgun (WGS) entry which is preliminary data.</text>
</comment>
<feature type="compositionally biased region" description="Basic residues" evidence="1">
    <location>
        <begin position="352"/>
        <end position="365"/>
    </location>
</feature>
<proteinExistence type="predicted"/>
<evidence type="ECO:0000313" key="4">
    <source>
        <dbReference type="Proteomes" id="UP001295794"/>
    </source>
</evidence>
<dbReference type="Pfam" id="PF00075">
    <property type="entry name" value="RNase_H"/>
    <property type="match status" value="1"/>
</dbReference>
<sequence length="365" mass="40710">RTTTEIRGSKEAAIEAEREDEAEWKAYTDGSGIGGHIGAAAILYRAGTKVATTRKHLGSAAHHTVYEGEGIGLNLAVGLLRAQQNVEGNISVFVDNTAAIMATHNTTSAPSHYIWDALHKAFEQLHETHPRARVTFKWAPGHKDIQGNEAADEEAKKAADPGTQSDGNAYLCRPLRGTLPRSKSATIQDFHEGLRTRTQNEWVTSPRYPRLRALLPKPLAGLWLKHIAALPKTHASIMIWLRTGHLPLARHLHTIKRADSPVCPCCHREDESVCHYLLHCPAHANARGNLIRRAGRHAQDLEKLLSRPDLTRHLLRFVAQTGRFRAIFGEIEDLPEPTPQRKRPNPRPAPTRTRRTTRQATRRQA</sequence>
<dbReference type="InterPro" id="IPR036397">
    <property type="entry name" value="RNaseH_sf"/>
</dbReference>
<dbReference type="EMBL" id="CAVNYO010000013">
    <property type="protein sequence ID" value="CAK5262299.1"/>
    <property type="molecule type" value="Genomic_DNA"/>
</dbReference>
<dbReference type="InterPro" id="IPR002156">
    <property type="entry name" value="RNaseH_domain"/>
</dbReference>
<dbReference type="InterPro" id="IPR012337">
    <property type="entry name" value="RNaseH-like_sf"/>
</dbReference>
<feature type="region of interest" description="Disordered" evidence="1">
    <location>
        <begin position="148"/>
        <end position="168"/>
    </location>
</feature>
<name>A0AAD2JUA4_9AGAR</name>